<protein>
    <submittedName>
        <fullName evidence="9">MFS transporter</fullName>
    </submittedName>
</protein>
<dbReference type="SUPFAM" id="SSF103473">
    <property type="entry name" value="MFS general substrate transporter"/>
    <property type="match status" value="1"/>
</dbReference>
<dbReference type="GO" id="GO:0005886">
    <property type="term" value="C:plasma membrane"/>
    <property type="evidence" value="ECO:0007669"/>
    <property type="project" value="UniProtKB-SubCell"/>
</dbReference>
<sequence length="394" mass="41785">MSILLLGVIYIAFIGLGIPDAVFGSVWPAIHTDFGVDVSMATAVTMTTTIGSMLMSLVSARIIKRLGTARVTAICTVLTASALYGFSVSDGIVKMMLLALPLGLGGGCIDAALNNYVAVNYRASHMSFLHCFYGVGVAASPYIMSLALGSSTDWRQGYRTVFFVQASIALVTILSLPLWRLAGGKEASEAKRSETSTSPFILLKQKRMLLCCAVFTSSCAIEMTCCAYGSSFLVFARGLSEADAAMMISVCYAGLASGRLCSGFLSRRLQPDGIVLLGMSILCLGLLLLLIPGGGLLAGIAMFLIGFGNGPIFPNMVHLTPKRFEDSQAAMGVEMTAGYAGVLGSPIICGIIARFVGVENIVWYLLVLFALLVTSILLLRRDESQASQKNLKKL</sequence>
<dbReference type="InterPro" id="IPR020846">
    <property type="entry name" value="MFS_dom"/>
</dbReference>
<organism evidence="9 10">
    <name type="scientific">Candidatus Faeciplasma avium</name>
    <dbReference type="NCBI Taxonomy" id="2840798"/>
    <lineage>
        <taxon>Bacteria</taxon>
        <taxon>Bacillati</taxon>
        <taxon>Bacillota</taxon>
        <taxon>Clostridia</taxon>
        <taxon>Eubacteriales</taxon>
        <taxon>Oscillospiraceae</taxon>
        <taxon>Oscillospiraceae incertae sedis</taxon>
        <taxon>Candidatus Faeciplasma</taxon>
    </lineage>
</organism>
<feature type="transmembrane region" description="Helical" evidence="7">
    <location>
        <begin position="67"/>
        <end position="86"/>
    </location>
</feature>
<feature type="transmembrane region" description="Helical" evidence="7">
    <location>
        <begin position="361"/>
        <end position="379"/>
    </location>
</feature>
<evidence type="ECO:0000256" key="4">
    <source>
        <dbReference type="ARBA" id="ARBA00022692"/>
    </source>
</evidence>
<feature type="transmembrane region" description="Helical" evidence="7">
    <location>
        <begin position="273"/>
        <end position="291"/>
    </location>
</feature>
<comment type="subcellular location">
    <subcellularLocation>
        <location evidence="1">Cell membrane</location>
        <topology evidence="1">Multi-pass membrane protein</topology>
    </subcellularLocation>
</comment>
<feature type="transmembrane region" description="Helical" evidence="7">
    <location>
        <begin position="208"/>
        <end position="236"/>
    </location>
</feature>
<dbReference type="Pfam" id="PF07690">
    <property type="entry name" value="MFS_1"/>
    <property type="match status" value="1"/>
</dbReference>
<feature type="transmembrane region" description="Helical" evidence="7">
    <location>
        <begin position="297"/>
        <end position="317"/>
    </location>
</feature>
<evidence type="ECO:0000256" key="7">
    <source>
        <dbReference type="SAM" id="Phobius"/>
    </source>
</evidence>
<evidence type="ECO:0000256" key="3">
    <source>
        <dbReference type="ARBA" id="ARBA00022448"/>
    </source>
</evidence>
<feature type="transmembrane region" description="Helical" evidence="7">
    <location>
        <begin position="242"/>
        <end position="261"/>
    </location>
</feature>
<evidence type="ECO:0000313" key="9">
    <source>
        <dbReference type="EMBL" id="HIV11471.1"/>
    </source>
</evidence>
<reference evidence="9" key="2">
    <citation type="journal article" date="2021" name="PeerJ">
        <title>Extensive microbial diversity within the chicken gut microbiome revealed by metagenomics and culture.</title>
        <authorList>
            <person name="Gilroy R."/>
            <person name="Ravi A."/>
            <person name="Getino M."/>
            <person name="Pursley I."/>
            <person name="Horton D.L."/>
            <person name="Alikhan N.F."/>
            <person name="Baker D."/>
            <person name="Gharbi K."/>
            <person name="Hall N."/>
            <person name="Watson M."/>
            <person name="Adriaenssens E.M."/>
            <person name="Foster-Nyarko E."/>
            <person name="Jarju S."/>
            <person name="Secka A."/>
            <person name="Antonio M."/>
            <person name="Oren A."/>
            <person name="Chaudhuri R.R."/>
            <person name="La Ragione R."/>
            <person name="Hildebrand F."/>
            <person name="Pallen M.J."/>
        </authorList>
    </citation>
    <scope>NUCLEOTIDE SEQUENCE</scope>
    <source>
        <strain evidence="9">1370</strain>
    </source>
</reference>
<proteinExistence type="inferred from homology"/>
<dbReference type="PANTHER" id="PTHR23514:SF3">
    <property type="entry name" value="BYPASS OF STOP CODON PROTEIN 6"/>
    <property type="match status" value="1"/>
</dbReference>
<feature type="domain" description="Major facilitator superfamily (MFS) profile" evidence="8">
    <location>
        <begin position="5"/>
        <end position="385"/>
    </location>
</feature>
<dbReference type="AlphaFoldDB" id="A0A9D1T4S4"/>
<feature type="transmembrane region" description="Helical" evidence="7">
    <location>
        <begin position="128"/>
        <end position="148"/>
    </location>
</feature>
<dbReference type="PROSITE" id="PS50850">
    <property type="entry name" value="MFS"/>
    <property type="match status" value="1"/>
</dbReference>
<feature type="transmembrane region" description="Helical" evidence="7">
    <location>
        <begin position="40"/>
        <end position="60"/>
    </location>
</feature>
<feature type="transmembrane region" description="Helical" evidence="7">
    <location>
        <begin position="337"/>
        <end position="355"/>
    </location>
</feature>
<dbReference type="InterPro" id="IPR011701">
    <property type="entry name" value="MFS"/>
</dbReference>
<reference evidence="9" key="1">
    <citation type="submission" date="2020-10" db="EMBL/GenBank/DDBJ databases">
        <authorList>
            <person name="Gilroy R."/>
        </authorList>
    </citation>
    <scope>NUCLEOTIDE SEQUENCE</scope>
    <source>
        <strain evidence="9">1370</strain>
    </source>
</reference>
<dbReference type="GO" id="GO:0022857">
    <property type="term" value="F:transmembrane transporter activity"/>
    <property type="evidence" value="ECO:0007669"/>
    <property type="project" value="InterPro"/>
</dbReference>
<name>A0A9D1T4S4_9FIRM</name>
<keyword evidence="3" id="KW-0813">Transport</keyword>
<dbReference type="InterPro" id="IPR036259">
    <property type="entry name" value="MFS_trans_sf"/>
</dbReference>
<evidence type="ECO:0000313" key="10">
    <source>
        <dbReference type="Proteomes" id="UP000823960"/>
    </source>
</evidence>
<feature type="transmembrane region" description="Helical" evidence="7">
    <location>
        <begin position="160"/>
        <end position="182"/>
    </location>
</feature>
<evidence type="ECO:0000256" key="6">
    <source>
        <dbReference type="ARBA" id="ARBA00023136"/>
    </source>
</evidence>
<keyword evidence="6 7" id="KW-0472">Membrane</keyword>
<comment type="similarity">
    <text evidence="2">Belongs to the major facilitator superfamily.</text>
</comment>
<evidence type="ECO:0000256" key="2">
    <source>
        <dbReference type="ARBA" id="ARBA00008335"/>
    </source>
</evidence>
<gene>
    <name evidence="9" type="ORF">IAD28_07270</name>
</gene>
<accession>A0A9D1T4S4</accession>
<evidence type="ECO:0000256" key="5">
    <source>
        <dbReference type="ARBA" id="ARBA00022989"/>
    </source>
</evidence>
<dbReference type="Gene3D" id="1.20.1250.20">
    <property type="entry name" value="MFS general substrate transporter like domains"/>
    <property type="match status" value="2"/>
</dbReference>
<evidence type="ECO:0000259" key="8">
    <source>
        <dbReference type="PROSITE" id="PS50850"/>
    </source>
</evidence>
<dbReference type="PANTHER" id="PTHR23514">
    <property type="entry name" value="BYPASS OF STOP CODON PROTEIN 6"/>
    <property type="match status" value="1"/>
</dbReference>
<dbReference type="InterPro" id="IPR051788">
    <property type="entry name" value="MFS_Transporter"/>
</dbReference>
<dbReference type="EMBL" id="DVOL01000105">
    <property type="protein sequence ID" value="HIV11471.1"/>
    <property type="molecule type" value="Genomic_DNA"/>
</dbReference>
<evidence type="ECO:0000256" key="1">
    <source>
        <dbReference type="ARBA" id="ARBA00004651"/>
    </source>
</evidence>
<dbReference type="Proteomes" id="UP000823960">
    <property type="component" value="Unassembled WGS sequence"/>
</dbReference>
<comment type="caution">
    <text evidence="9">The sequence shown here is derived from an EMBL/GenBank/DDBJ whole genome shotgun (WGS) entry which is preliminary data.</text>
</comment>
<keyword evidence="5 7" id="KW-1133">Transmembrane helix</keyword>
<feature type="transmembrane region" description="Helical" evidence="7">
    <location>
        <begin position="92"/>
        <end position="116"/>
    </location>
</feature>
<keyword evidence="4 7" id="KW-0812">Transmembrane</keyword>